<dbReference type="Gene3D" id="3.40.50.1820">
    <property type="entry name" value="alpha/beta hydrolase"/>
    <property type="match status" value="1"/>
</dbReference>
<dbReference type="InterPro" id="IPR051340">
    <property type="entry name" value="Haloalkane_dehalogenase"/>
</dbReference>
<dbReference type="EMBL" id="CAUOFW020000962">
    <property type="protein sequence ID" value="CAK9139442.1"/>
    <property type="molecule type" value="Genomic_DNA"/>
</dbReference>
<name>A0ABC8SB14_9AQUA</name>
<evidence type="ECO:0000313" key="3">
    <source>
        <dbReference type="EMBL" id="CAK9154357.1"/>
    </source>
</evidence>
<organism evidence="3 4">
    <name type="scientific">Ilex paraguariensis</name>
    <name type="common">yerba mate</name>
    <dbReference type="NCBI Taxonomy" id="185542"/>
    <lineage>
        <taxon>Eukaryota</taxon>
        <taxon>Viridiplantae</taxon>
        <taxon>Streptophyta</taxon>
        <taxon>Embryophyta</taxon>
        <taxon>Tracheophyta</taxon>
        <taxon>Spermatophyta</taxon>
        <taxon>Magnoliopsida</taxon>
        <taxon>eudicotyledons</taxon>
        <taxon>Gunneridae</taxon>
        <taxon>Pentapetalae</taxon>
        <taxon>asterids</taxon>
        <taxon>campanulids</taxon>
        <taxon>Aquifoliales</taxon>
        <taxon>Aquifoliaceae</taxon>
        <taxon>Ilex</taxon>
    </lineage>
</organism>
<dbReference type="PANTHER" id="PTHR42977">
    <property type="entry name" value="HYDROLASE-RELATED"/>
    <property type="match status" value="1"/>
</dbReference>
<dbReference type="InterPro" id="IPR029058">
    <property type="entry name" value="AB_hydrolase_fold"/>
</dbReference>
<gene>
    <name evidence="3" type="ORF">ILEXP_LOCUS22674</name>
    <name evidence="2" type="ORF">ILEXP_LOCUS6833</name>
</gene>
<evidence type="ECO:0000313" key="2">
    <source>
        <dbReference type="EMBL" id="CAK9139442.1"/>
    </source>
</evidence>
<keyword evidence="1" id="KW-0378">Hydrolase</keyword>
<accession>A0ABC8SB14</accession>
<keyword evidence="4" id="KW-1185">Reference proteome</keyword>
<dbReference type="PANTHER" id="PTHR42977:SF3">
    <property type="entry name" value="AB HYDROLASE-1 DOMAIN-CONTAINING PROTEIN"/>
    <property type="match status" value="1"/>
</dbReference>
<reference evidence="3 4" key="1">
    <citation type="submission" date="2024-02" db="EMBL/GenBank/DDBJ databases">
        <authorList>
            <person name="Vignale AGUSTIN F."/>
            <person name="Sosa J E."/>
            <person name="Modenutti C."/>
        </authorList>
    </citation>
    <scope>NUCLEOTIDE SEQUENCE [LARGE SCALE GENOMIC DNA]</scope>
</reference>
<dbReference type="EMBL" id="CAUOFW020002516">
    <property type="protein sequence ID" value="CAK9154357.1"/>
    <property type="molecule type" value="Genomic_DNA"/>
</dbReference>
<dbReference type="GO" id="GO:0016787">
    <property type="term" value="F:hydrolase activity"/>
    <property type="evidence" value="ECO:0007669"/>
    <property type="project" value="UniProtKB-KW"/>
</dbReference>
<evidence type="ECO:0000256" key="1">
    <source>
        <dbReference type="ARBA" id="ARBA00022801"/>
    </source>
</evidence>
<comment type="caution">
    <text evidence="3">The sequence shown here is derived from an EMBL/GenBank/DDBJ whole genome shotgun (WGS) entry which is preliminary data.</text>
</comment>
<sequence>MQTYVEDMRMILMDDNWKVKTTICWGQRDRWLGFDGVEDFCKKSKLRLVELPMAGHHVQEDCGEELGQLISGVVSKRSRI</sequence>
<proteinExistence type="predicted"/>
<protein>
    <submittedName>
        <fullName evidence="3">Uncharacterized protein</fullName>
    </submittedName>
</protein>
<evidence type="ECO:0000313" key="4">
    <source>
        <dbReference type="Proteomes" id="UP001642360"/>
    </source>
</evidence>
<dbReference type="AlphaFoldDB" id="A0ABC8SB14"/>
<dbReference type="SUPFAM" id="SSF53474">
    <property type="entry name" value="alpha/beta-Hydrolases"/>
    <property type="match status" value="1"/>
</dbReference>
<dbReference type="Proteomes" id="UP001642360">
    <property type="component" value="Unassembled WGS sequence"/>
</dbReference>